<accession>A0A4P9ZDV0</accession>
<evidence type="ECO:0000313" key="7">
    <source>
        <dbReference type="Proteomes" id="UP000268321"/>
    </source>
</evidence>
<dbReference type="PANTHER" id="PTHR28234">
    <property type="entry name" value="NUCLEAR CONTROL OF ATPASE PROTEIN 2"/>
    <property type="match status" value="1"/>
</dbReference>
<evidence type="ECO:0000313" key="6">
    <source>
        <dbReference type="EMBL" id="RKP30973.1"/>
    </source>
</evidence>
<keyword evidence="3" id="KW-1133">Transmembrane helix</keyword>
<gene>
    <name evidence="6" type="ORF">METBISCDRAFT_15078</name>
</gene>
<dbReference type="PANTHER" id="PTHR28234:SF1">
    <property type="entry name" value="NUCLEAR CONTROL OF ATPASE PROTEIN 2"/>
    <property type="match status" value="1"/>
</dbReference>
<dbReference type="OrthoDB" id="413313at2759"/>
<keyword evidence="5" id="KW-0472">Membrane</keyword>
<dbReference type="EMBL" id="ML004449">
    <property type="protein sequence ID" value="RKP30973.1"/>
    <property type="molecule type" value="Genomic_DNA"/>
</dbReference>
<keyword evidence="4" id="KW-0496">Mitochondrion</keyword>
<dbReference type="GO" id="GO:0005741">
    <property type="term" value="C:mitochondrial outer membrane"/>
    <property type="evidence" value="ECO:0007669"/>
    <property type="project" value="TreeGrafter"/>
</dbReference>
<proteinExistence type="predicted"/>
<evidence type="ECO:0000256" key="2">
    <source>
        <dbReference type="ARBA" id="ARBA00022692"/>
    </source>
</evidence>
<dbReference type="Proteomes" id="UP000268321">
    <property type="component" value="Unassembled WGS sequence"/>
</dbReference>
<evidence type="ECO:0000256" key="4">
    <source>
        <dbReference type="ARBA" id="ARBA00023128"/>
    </source>
</evidence>
<reference evidence="7" key="1">
    <citation type="journal article" date="2018" name="Nat. Microbiol.">
        <title>Leveraging single-cell genomics to expand the fungal tree of life.</title>
        <authorList>
            <person name="Ahrendt S.R."/>
            <person name="Quandt C.A."/>
            <person name="Ciobanu D."/>
            <person name="Clum A."/>
            <person name="Salamov A."/>
            <person name="Andreopoulos B."/>
            <person name="Cheng J.F."/>
            <person name="Woyke T."/>
            <person name="Pelin A."/>
            <person name="Henrissat B."/>
            <person name="Reynolds N.K."/>
            <person name="Benny G.L."/>
            <person name="Smith M.E."/>
            <person name="James T.Y."/>
            <person name="Grigoriev I.V."/>
        </authorList>
    </citation>
    <scope>NUCLEOTIDE SEQUENCE [LARGE SCALE GENOMIC DNA]</scope>
    <source>
        <strain evidence="7">Baker2002</strain>
    </source>
</reference>
<evidence type="ECO:0000256" key="3">
    <source>
        <dbReference type="ARBA" id="ARBA00022989"/>
    </source>
</evidence>
<dbReference type="Pfam" id="PF08637">
    <property type="entry name" value="NCA2"/>
    <property type="match status" value="1"/>
</dbReference>
<keyword evidence="2" id="KW-0812">Transmembrane</keyword>
<dbReference type="AlphaFoldDB" id="A0A4P9ZDV0"/>
<protein>
    <submittedName>
        <fullName evidence="6">NCA2-domain-containing protein</fullName>
    </submittedName>
</protein>
<organism evidence="6 7">
    <name type="scientific">Metschnikowia bicuspidata</name>
    <dbReference type="NCBI Taxonomy" id="27322"/>
    <lineage>
        <taxon>Eukaryota</taxon>
        <taxon>Fungi</taxon>
        <taxon>Dikarya</taxon>
        <taxon>Ascomycota</taxon>
        <taxon>Saccharomycotina</taxon>
        <taxon>Pichiomycetes</taxon>
        <taxon>Metschnikowiaceae</taxon>
        <taxon>Metschnikowia</taxon>
    </lineage>
</organism>
<keyword evidence="7" id="KW-1185">Reference proteome</keyword>
<name>A0A4P9ZDV0_9ASCO</name>
<comment type="subcellular location">
    <subcellularLocation>
        <location evidence="1">Mitochondrion membrane</location>
        <topology evidence="1">Multi-pass membrane protein</topology>
    </subcellularLocation>
</comment>
<evidence type="ECO:0000256" key="5">
    <source>
        <dbReference type="ARBA" id="ARBA00023136"/>
    </source>
</evidence>
<sequence>MKLVLGFISSDISGKIHGINNVLKGYYRDLGLILNNISEDSTVFNQILNDTTDITSQLRAIKALDRDLSKTTLYAPPGLIARYWPILLLVVQFGPSTTMNAWANRREIAQWLKLNFFDTALGFWNNWIVKPIWEMLSILRNDDTITIASKESLQSDLDSLKRMLEDFIKDYQLNISQGEVHSTVAKGDLTMMMSQYEDEIRTPFKSIVKGLLIRSMLIQVQKMKVDGAIAINGIDKLLKLQQLLFGVLSISPSFFILYQGNKALRNKSSRQADLASKRIDCLRSLNQIEKLVNREKPQDKLVGDGKLFVEIVNLTLLAKSVIPSKLRSEFYSDLNELAVTSLDESIGPATGVINRIWNMYSPYFRE</sequence>
<evidence type="ECO:0000256" key="1">
    <source>
        <dbReference type="ARBA" id="ARBA00004225"/>
    </source>
</evidence>
<dbReference type="InterPro" id="IPR013946">
    <property type="entry name" value="NCA2-like"/>
</dbReference>